<protein>
    <submittedName>
        <fullName evidence="2">Uncharacterized protein</fullName>
    </submittedName>
</protein>
<reference evidence="2 3" key="1">
    <citation type="submission" date="2018-06" db="EMBL/GenBank/DDBJ databases">
        <authorList>
            <consortium name="Pathogen Informatics"/>
            <person name="Doyle S."/>
        </authorList>
    </citation>
    <scope>NUCLEOTIDE SEQUENCE [LARGE SCALE GENOMIC DNA]</scope>
    <source>
        <strain evidence="2 3">NCTC10616</strain>
    </source>
</reference>
<proteinExistence type="predicted"/>
<dbReference type="RefSeq" id="WP_036474990.1">
    <property type="nucleotide sequence ID" value="NZ_LR590477.1"/>
</dbReference>
<dbReference type="Proteomes" id="UP000254193">
    <property type="component" value="Unassembled WGS sequence"/>
</dbReference>
<evidence type="ECO:0000313" key="3">
    <source>
        <dbReference type="Proteomes" id="UP000254193"/>
    </source>
</evidence>
<organism evidence="2 3">
    <name type="scientific">Neisseria lactamica</name>
    <dbReference type="NCBI Taxonomy" id="486"/>
    <lineage>
        <taxon>Bacteria</taxon>
        <taxon>Pseudomonadati</taxon>
        <taxon>Pseudomonadota</taxon>
        <taxon>Betaproteobacteria</taxon>
        <taxon>Neisseriales</taxon>
        <taxon>Neisseriaceae</taxon>
        <taxon>Neisseria</taxon>
    </lineage>
</organism>
<dbReference type="AlphaFoldDB" id="A0A378VIM1"/>
<keyword evidence="1" id="KW-0175">Coiled coil</keyword>
<dbReference type="EMBL" id="UGRO01000002">
    <property type="protein sequence ID" value="SUA16793.1"/>
    <property type="molecule type" value="Genomic_DNA"/>
</dbReference>
<dbReference type="SUPFAM" id="SSF52467">
    <property type="entry name" value="DHS-like NAD/FAD-binding domain"/>
    <property type="match status" value="1"/>
</dbReference>
<evidence type="ECO:0000256" key="1">
    <source>
        <dbReference type="SAM" id="Coils"/>
    </source>
</evidence>
<sequence length="1186" mass="137231">MAKDITQLDDYTKLKKLASALWQQNSSYHGAAIMIGAGFSRSAATTGDSNKKLPLWFNFSELLTKELNSNSSDPLRLAEEYNAYFGKQALHDLIKKEINDSAWIPRELHKSLLELPWSEVLTTNWDTLLERASEEIHQPVYSIVSKQEDLSSARSPRIVKLHGTIDVTKDLIFTQEDYRTYPQQYAAFVNFARQVFIENELCLMGFSGDDPNFLQWAGWVRDHLTSHSRRIYLVGALGLNSSKRKYLESLNIAPIDLYSLVKDYDDADMRHFKATEIFLQTLQKLKPKNKWEWEPNQLHRTEMTEEELNRRYQDHEHAAHLLEGQLVSLEKDRLSYPEWLVCPNRLRFTLHMQLTDPWPNPDNLSRMNKDSRAKLLYEIAWHHKVTFEILPNWLVNELLTVCDLDKPCCLTKKQQLDIALLLLKNTRWMEQSESKDIILITRHILEKGKKYWAEIGNELSYYSAILARDSFDYPALEKYAEEITTNDPIWKLKKASLFAELGNFEEGKHLISGAYSDLLKQYRNNHGSIYLLSRLAWAYWLARGVNLSELEEKIRIFSFDYKESKCDPWDYIEHMQEKITKKLAKQQEQEIEPLFEPGHYKDNSNTVTWSNELHPLLLLEGISNTVGLPLRWQHTNFLVDSAAKIAELTEIDNTQRFSLAIRAASSETSNVLKRVFSRIKIACLSQDEANFLIEKTISSIEYWSKKRETQASISGITNYAIDRLRVFIEVLARISVRATSEQAKQIFRLAVSLGQNNKLQHLWLFDSIKDLIEFSLKSIPDAEQHEVLLDALSYPLETEIQKNEYGKWANPVIDNPGERKQNIFIDKRINEIIDTIERNSSKNAPALLRLLPLIKSKFLTEKECRQIALNIWGDNPDYKNIPETGLLNYVLLELPNMDSLSVKALVREYLFEQKEENLFKLGFLMDVANAALGKNVKELPSEERALDYFEKLTSWRLPQKDNNEIGFSKNINSKTAELISEVLARSIVPALSKEALTEENFQKLCDMHIALDKPEILMAYPYFAASDEMFVGRVEGSIKKGFQSTESNKLAYTSYALLTWRELQDSPVINKLIKRLIYIIGSNQKQGLAALLWTANQMYKKEYLSNEDIESLSEILPVIFDSTSYERIPPYNQESVSISLVRAACVRLARDILNKEQNNDIELKRILEMAKNDPLPEVRFAEITDI</sequence>
<keyword evidence="3" id="KW-1185">Reference proteome</keyword>
<dbReference type="InterPro" id="IPR029035">
    <property type="entry name" value="DHS-like_NAD/FAD-binding_dom"/>
</dbReference>
<name>A0A378VIM1_NEILA</name>
<feature type="coiled-coil region" evidence="1">
    <location>
        <begin position="298"/>
        <end position="332"/>
    </location>
</feature>
<accession>A0A378VIM1</accession>
<evidence type="ECO:0000313" key="2">
    <source>
        <dbReference type="EMBL" id="SUA16793.1"/>
    </source>
</evidence>
<gene>
    <name evidence="2" type="ORF">NCTC10616_00439</name>
</gene>
<dbReference type="Pfam" id="PF13289">
    <property type="entry name" value="SIR2_2"/>
    <property type="match status" value="1"/>
</dbReference>